<keyword evidence="5 6" id="KW-0472">Membrane</keyword>
<name>A0ABW0VQ68_9BACL</name>
<feature type="transmembrane region" description="Helical" evidence="6">
    <location>
        <begin position="39"/>
        <end position="55"/>
    </location>
</feature>
<keyword evidence="8" id="KW-1185">Reference proteome</keyword>
<keyword evidence="4 6" id="KW-1133">Transmembrane helix</keyword>
<accession>A0ABW0VQ68</accession>
<keyword evidence="3 6" id="KW-0812">Transmembrane</keyword>
<dbReference type="PANTHER" id="PTHR36116">
    <property type="entry name" value="UPF0060 MEMBRANE PROTEIN YNFA"/>
    <property type="match status" value="1"/>
</dbReference>
<reference evidence="8" key="1">
    <citation type="journal article" date="2019" name="Int. J. Syst. Evol. Microbiol.">
        <title>The Global Catalogue of Microorganisms (GCM) 10K type strain sequencing project: providing services to taxonomists for standard genome sequencing and annotation.</title>
        <authorList>
            <consortium name="The Broad Institute Genomics Platform"/>
            <consortium name="The Broad Institute Genome Sequencing Center for Infectious Disease"/>
            <person name="Wu L."/>
            <person name="Ma J."/>
        </authorList>
    </citation>
    <scope>NUCLEOTIDE SEQUENCE [LARGE SCALE GENOMIC DNA]</scope>
    <source>
        <strain evidence="8">CGMCC 1.3240</strain>
    </source>
</reference>
<sequence length="115" mass="12768">MLPLPRLEFEAWVVLLMAGLAEIGGGYMVWLWLRESKPLWYGIVGSIILILYGTIPTLQSFQSFGRVYAAYGGVFVILALLWGLLIDKKTPDMYGWLGAGICITGVSVMLWAPRS</sequence>
<dbReference type="SUPFAM" id="SSF103481">
    <property type="entry name" value="Multidrug resistance efflux transporter EmrE"/>
    <property type="match status" value="1"/>
</dbReference>
<dbReference type="NCBIfam" id="NF002586">
    <property type="entry name" value="PRK02237.1"/>
    <property type="match status" value="1"/>
</dbReference>
<organism evidence="7 8">
    <name type="scientific">Paenibacillus solisilvae</name>
    <dbReference type="NCBI Taxonomy" id="2486751"/>
    <lineage>
        <taxon>Bacteria</taxon>
        <taxon>Bacillati</taxon>
        <taxon>Bacillota</taxon>
        <taxon>Bacilli</taxon>
        <taxon>Bacillales</taxon>
        <taxon>Paenibacillaceae</taxon>
        <taxon>Paenibacillus</taxon>
    </lineage>
</organism>
<evidence type="ECO:0000256" key="5">
    <source>
        <dbReference type="ARBA" id="ARBA00023136"/>
    </source>
</evidence>
<proteinExistence type="inferred from homology"/>
<gene>
    <name evidence="7" type="ORF">ACFPYJ_02625</name>
</gene>
<comment type="caution">
    <text evidence="7">The sequence shown here is derived from an EMBL/GenBank/DDBJ whole genome shotgun (WGS) entry which is preliminary data.</text>
</comment>
<dbReference type="PANTHER" id="PTHR36116:SF1">
    <property type="entry name" value="UPF0060 MEMBRANE PROTEIN YNFA"/>
    <property type="match status" value="1"/>
</dbReference>
<dbReference type="Pfam" id="PF02694">
    <property type="entry name" value="UPF0060"/>
    <property type="match status" value="1"/>
</dbReference>
<feature type="transmembrane region" description="Helical" evidence="6">
    <location>
        <begin position="67"/>
        <end position="87"/>
    </location>
</feature>
<evidence type="ECO:0000256" key="2">
    <source>
        <dbReference type="ARBA" id="ARBA00022475"/>
    </source>
</evidence>
<evidence type="ECO:0000256" key="6">
    <source>
        <dbReference type="HAMAP-Rule" id="MF_00010"/>
    </source>
</evidence>
<comment type="similarity">
    <text evidence="6">Belongs to the UPF0060 family.</text>
</comment>
<feature type="transmembrane region" description="Helical" evidence="6">
    <location>
        <begin position="12"/>
        <end position="33"/>
    </location>
</feature>
<protein>
    <submittedName>
        <fullName evidence="7">YnfA family protein</fullName>
    </submittedName>
</protein>
<dbReference type="InterPro" id="IPR037185">
    <property type="entry name" value="EmrE-like"/>
</dbReference>
<dbReference type="HAMAP" id="MF_00010">
    <property type="entry name" value="UPF0060"/>
    <property type="match status" value="1"/>
</dbReference>
<comment type="subcellular location">
    <subcellularLocation>
        <location evidence="6">Cell membrane</location>
        <topology evidence="6">Multi-pass membrane protein</topology>
    </subcellularLocation>
    <subcellularLocation>
        <location evidence="1">Endomembrane system</location>
        <topology evidence="1">Multi-pass membrane protein</topology>
    </subcellularLocation>
</comment>
<evidence type="ECO:0000313" key="8">
    <source>
        <dbReference type="Proteomes" id="UP001596047"/>
    </source>
</evidence>
<evidence type="ECO:0000256" key="4">
    <source>
        <dbReference type="ARBA" id="ARBA00022989"/>
    </source>
</evidence>
<dbReference type="EMBL" id="JBHSOW010000014">
    <property type="protein sequence ID" value="MFC5648027.1"/>
    <property type="molecule type" value="Genomic_DNA"/>
</dbReference>
<evidence type="ECO:0000256" key="1">
    <source>
        <dbReference type="ARBA" id="ARBA00004127"/>
    </source>
</evidence>
<evidence type="ECO:0000256" key="3">
    <source>
        <dbReference type="ARBA" id="ARBA00022692"/>
    </source>
</evidence>
<dbReference type="RefSeq" id="WP_379186518.1">
    <property type="nucleotide sequence ID" value="NZ_JBHSOW010000014.1"/>
</dbReference>
<evidence type="ECO:0000313" key="7">
    <source>
        <dbReference type="EMBL" id="MFC5648027.1"/>
    </source>
</evidence>
<dbReference type="Proteomes" id="UP001596047">
    <property type="component" value="Unassembled WGS sequence"/>
</dbReference>
<dbReference type="InterPro" id="IPR003844">
    <property type="entry name" value="UPF0060"/>
</dbReference>
<feature type="transmembrane region" description="Helical" evidence="6">
    <location>
        <begin position="93"/>
        <end position="112"/>
    </location>
</feature>
<keyword evidence="2 6" id="KW-1003">Cell membrane</keyword>